<sequence>MTKWITVQECQVNVEQIIRHDEEVQVCRMRSCLIKLFQLARTLTGQSNVLPTSLTLPSELLTCSHHSHVERAGREVDNEGEAELAGWSRLEGRLSLLVVKEEKRRGIKEKNRMCGLAAAAPKDVGGTEWDAIEMDPDLQVTDHPDVSYKTLEEINEMDYDGQSRYC</sequence>
<organism evidence="1 2">
    <name type="scientific">Scylla paramamosain</name>
    <name type="common">Mud crab</name>
    <dbReference type="NCBI Taxonomy" id="85552"/>
    <lineage>
        <taxon>Eukaryota</taxon>
        <taxon>Metazoa</taxon>
        <taxon>Ecdysozoa</taxon>
        <taxon>Arthropoda</taxon>
        <taxon>Crustacea</taxon>
        <taxon>Multicrustacea</taxon>
        <taxon>Malacostraca</taxon>
        <taxon>Eumalacostraca</taxon>
        <taxon>Eucarida</taxon>
        <taxon>Decapoda</taxon>
        <taxon>Pleocyemata</taxon>
        <taxon>Brachyura</taxon>
        <taxon>Eubrachyura</taxon>
        <taxon>Portunoidea</taxon>
        <taxon>Portunidae</taxon>
        <taxon>Portuninae</taxon>
        <taxon>Scylla</taxon>
    </lineage>
</organism>
<evidence type="ECO:0000313" key="2">
    <source>
        <dbReference type="Proteomes" id="UP001487740"/>
    </source>
</evidence>
<comment type="caution">
    <text evidence="1">The sequence shown here is derived from an EMBL/GenBank/DDBJ whole genome shotgun (WGS) entry which is preliminary data.</text>
</comment>
<keyword evidence="2" id="KW-1185">Reference proteome</keyword>
<proteinExistence type="predicted"/>
<protein>
    <submittedName>
        <fullName evidence="1">Uncharacterized protein</fullName>
    </submittedName>
</protein>
<dbReference type="AlphaFoldDB" id="A0AAW0V640"/>
<dbReference type="Proteomes" id="UP001487740">
    <property type="component" value="Unassembled WGS sequence"/>
</dbReference>
<dbReference type="EMBL" id="JARAKH010000002">
    <property type="protein sequence ID" value="KAK8406350.1"/>
    <property type="molecule type" value="Genomic_DNA"/>
</dbReference>
<gene>
    <name evidence="1" type="ORF">O3P69_007213</name>
</gene>
<reference evidence="1 2" key="1">
    <citation type="submission" date="2023-03" db="EMBL/GenBank/DDBJ databases">
        <title>High-quality genome of Scylla paramamosain provides insights in environmental adaptation.</title>
        <authorList>
            <person name="Zhang L."/>
        </authorList>
    </citation>
    <scope>NUCLEOTIDE SEQUENCE [LARGE SCALE GENOMIC DNA]</scope>
    <source>
        <strain evidence="1">LZ_2023a</strain>
        <tissue evidence="1">Muscle</tissue>
    </source>
</reference>
<accession>A0AAW0V640</accession>
<name>A0AAW0V640_SCYPA</name>
<evidence type="ECO:0000313" key="1">
    <source>
        <dbReference type="EMBL" id="KAK8406350.1"/>
    </source>
</evidence>